<protein>
    <recommendedName>
        <fullName evidence="4">Lipoprotein</fullName>
    </recommendedName>
</protein>
<gene>
    <name evidence="2" type="ORF">BKG73_11920</name>
</gene>
<dbReference type="Proteomes" id="UP000179621">
    <property type="component" value="Unassembled WGS sequence"/>
</dbReference>
<sequence length="204" mass="21842">MNRTRSQILSAIAALALGAGCSTDNPRGSAEPTGATIIGGETVTDVPKPSAPKIPASQQEAQDTVFNYLQRTVDSLPRGTKLDATDFRGGANMSCEDEPMTDTPPTRFEYWTHVVAGGGANSDDLINKTGDAWHSWGADVKERDDFRKPNRFGYFPDGYELQIKGAAKPGYPPTLIVTSPCFPGDVARTDIPSPRTIDQTPQAG</sequence>
<proteinExistence type="predicted"/>
<name>A0ABX3C009_9MYCO</name>
<keyword evidence="3" id="KW-1185">Reference proteome</keyword>
<dbReference type="EMBL" id="MLIH01000012">
    <property type="protein sequence ID" value="OHU09844.1"/>
    <property type="molecule type" value="Genomic_DNA"/>
</dbReference>
<evidence type="ECO:0000313" key="2">
    <source>
        <dbReference type="EMBL" id="OHU09844.1"/>
    </source>
</evidence>
<organism evidence="2 3">
    <name type="scientific">Mycobacteroides saopaulense</name>
    <dbReference type="NCBI Taxonomy" id="1578165"/>
    <lineage>
        <taxon>Bacteria</taxon>
        <taxon>Bacillati</taxon>
        <taxon>Actinomycetota</taxon>
        <taxon>Actinomycetes</taxon>
        <taxon>Mycobacteriales</taxon>
        <taxon>Mycobacteriaceae</taxon>
        <taxon>Mycobacteroides</taxon>
    </lineage>
</organism>
<evidence type="ECO:0000313" key="3">
    <source>
        <dbReference type="Proteomes" id="UP000179621"/>
    </source>
</evidence>
<evidence type="ECO:0008006" key="4">
    <source>
        <dbReference type="Google" id="ProtNLM"/>
    </source>
</evidence>
<feature type="region of interest" description="Disordered" evidence="1">
    <location>
        <begin position="80"/>
        <end position="102"/>
    </location>
</feature>
<accession>A0ABX3C009</accession>
<feature type="region of interest" description="Disordered" evidence="1">
    <location>
        <begin position="24"/>
        <end position="59"/>
    </location>
</feature>
<reference evidence="2 3" key="1">
    <citation type="submission" date="2016-10" db="EMBL/GenBank/DDBJ databases">
        <title>Evaluation of Human, Animal and Environmental Mycobacterium chelonae Isolates by Core Genome Phylogenomic Analysis, Targeted Gene Comparison, and Anti-microbial Susceptibility Patterns: A Tale of Mistaken Identities.</title>
        <authorList>
            <person name="Fogelson S.B."/>
            <person name="Camus A.C."/>
            <person name="Lorenz W."/>
            <person name="Vasireddy R."/>
            <person name="Vasireddy S."/>
            <person name="Smith T."/>
            <person name="Brown-Elliott B.A."/>
            <person name="Wallace R.J.Jr."/>
            <person name="Hasan N.A."/>
            <person name="Reischl U."/>
            <person name="Sanchez S."/>
        </authorList>
    </citation>
    <scope>NUCLEOTIDE SEQUENCE [LARGE SCALE GENOMIC DNA]</scope>
    <source>
        <strain evidence="2 3">8528</strain>
    </source>
</reference>
<dbReference type="PROSITE" id="PS51257">
    <property type="entry name" value="PROKAR_LIPOPROTEIN"/>
    <property type="match status" value="1"/>
</dbReference>
<comment type="caution">
    <text evidence="2">The sequence shown here is derived from an EMBL/GenBank/DDBJ whole genome shotgun (WGS) entry which is preliminary data.</text>
</comment>
<evidence type="ECO:0000256" key="1">
    <source>
        <dbReference type="SAM" id="MobiDB-lite"/>
    </source>
</evidence>